<dbReference type="Pfam" id="PF20703">
    <property type="entry name" value="nSTAND1"/>
    <property type="match status" value="1"/>
</dbReference>
<dbReference type="SUPFAM" id="SSF50998">
    <property type="entry name" value="Quinoprotein alcohol dehydrogenase-like"/>
    <property type="match status" value="1"/>
</dbReference>
<feature type="repeat" description="WD" evidence="3">
    <location>
        <begin position="1029"/>
        <end position="1061"/>
    </location>
</feature>
<feature type="repeat" description="WD" evidence="3">
    <location>
        <begin position="1326"/>
        <end position="1357"/>
    </location>
</feature>
<dbReference type="SUPFAM" id="SSF48452">
    <property type="entry name" value="TPR-like"/>
    <property type="match status" value="1"/>
</dbReference>
<dbReference type="InterPro" id="IPR027417">
    <property type="entry name" value="P-loop_NTPase"/>
</dbReference>
<keyword evidence="7" id="KW-1185">Reference proteome</keyword>
<dbReference type="PROSITE" id="PS00678">
    <property type="entry name" value="WD_REPEATS_1"/>
    <property type="match status" value="3"/>
</dbReference>
<dbReference type="PROSITE" id="PS50294">
    <property type="entry name" value="WD_REPEATS_REGION"/>
    <property type="match status" value="13"/>
</dbReference>
<dbReference type="InterPro" id="IPR011990">
    <property type="entry name" value="TPR-like_helical_dom_sf"/>
</dbReference>
<proteinExistence type="predicted"/>
<dbReference type="PRINTS" id="PR00320">
    <property type="entry name" value="GPROTEINBRPT"/>
</dbReference>
<keyword evidence="4" id="KW-0175">Coiled coil</keyword>
<evidence type="ECO:0000256" key="4">
    <source>
        <dbReference type="SAM" id="Coils"/>
    </source>
</evidence>
<protein>
    <recommendedName>
        <fullName evidence="5">Novel STAND NTPase 1 domain-containing protein</fullName>
    </recommendedName>
</protein>
<dbReference type="EMBL" id="JACXAE010000048">
    <property type="protein sequence ID" value="MBD2772965.1"/>
    <property type="molecule type" value="Genomic_DNA"/>
</dbReference>
<feature type="repeat" description="WD" evidence="3">
    <location>
        <begin position="1566"/>
        <end position="1607"/>
    </location>
</feature>
<gene>
    <name evidence="6" type="ORF">ICL16_12995</name>
</gene>
<feature type="repeat" description="WD" evidence="3">
    <location>
        <begin position="1112"/>
        <end position="1144"/>
    </location>
</feature>
<dbReference type="Pfam" id="PF00400">
    <property type="entry name" value="WD40"/>
    <property type="match status" value="18"/>
</dbReference>
<keyword evidence="2" id="KW-0677">Repeat</keyword>
<dbReference type="Gene3D" id="1.25.40.10">
    <property type="entry name" value="Tetratricopeptide repeat domain"/>
    <property type="match status" value="1"/>
</dbReference>
<dbReference type="CDD" id="cd00200">
    <property type="entry name" value="WD40"/>
    <property type="match status" value="3"/>
</dbReference>
<feature type="repeat" description="WD" evidence="3">
    <location>
        <begin position="1439"/>
        <end position="1471"/>
    </location>
</feature>
<evidence type="ECO:0000313" key="6">
    <source>
        <dbReference type="EMBL" id="MBD2772965.1"/>
    </source>
</evidence>
<feature type="repeat" description="WD" evidence="3">
    <location>
        <begin position="1532"/>
        <end position="1559"/>
    </location>
</feature>
<feature type="repeat" description="WD" evidence="3">
    <location>
        <begin position="1243"/>
        <end position="1284"/>
    </location>
</feature>
<dbReference type="InterPro" id="IPR036322">
    <property type="entry name" value="WD40_repeat_dom_sf"/>
</dbReference>
<organism evidence="6 7">
    <name type="scientific">Iningainema tapete BLCC-T55</name>
    <dbReference type="NCBI Taxonomy" id="2748662"/>
    <lineage>
        <taxon>Bacteria</taxon>
        <taxon>Bacillati</taxon>
        <taxon>Cyanobacteriota</taxon>
        <taxon>Cyanophyceae</taxon>
        <taxon>Nostocales</taxon>
        <taxon>Scytonemataceae</taxon>
        <taxon>Iningainema tapete</taxon>
    </lineage>
</organism>
<evidence type="ECO:0000256" key="3">
    <source>
        <dbReference type="PROSITE-ProRule" id="PRU00221"/>
    </source>
</evidence>
<feature type="repeat" description="WD" evidence="3">
    <location>
        <begin position="989"/>
        <end position="1030"/>
    </location>
</feature>
<feature type="repeat" description="WD" evidence="3">
    <location>
        <begin position="1072"/>
        <end position="1113"/>
    </location>
</feature>
<evidence type="ECO:0000256" key="1">
    <source>
        <dbReference type="ARBA" id="ARBA00022574"/>
    </source>
</evidence>
<evidence type="ECO:0000313" key="7">
    <source>
        <dbReference type="Proteomes" id="UP000629098"/>
    </source>
</evidence>
<dbReference type="InterPro" id="IPR001680">
    <property type="entry name" value="WD40_rpt"/>
</dbReference>
<dbReference type="RefSeq" id="WP_190828173.1">
    <property type="nucleotide sequence ID" value="NZ_CAWPPI010000048.1"/>
</dbReference>
<dbReference type="InterPro" id="IPR011047">
    <property type="entry name" value="Quinoprotein_ADH-like_sf"/>
</dbReference>
<dbReference type="SUPFAM" id="SSF52540">
    <property type="entry name" value="P-loop containing nucleoside triphosphate hydrolases"/>
    <property type="match status" value="1"/>
</dbReference>
<feature type="repeat" description="WD" evidence="3">
    <location>
        <begin position="1702"/>
        <end position="1736"/>
    </location>
</feature>
<evidence type="ECO:0000256" key="2">
    <source>
        <dbReference type="ARBA" id="ARBA00022737"/>
    </source>
</evidence>
<dbReference type="SMART" id="SM00320">
    <property type="entry name" value="WD40"/>
    <property type="match status" value="21"/>
</dbReference>
<dbReference type="PANTHER" id="PTHR19848">
    <property type="entry name" value="WD40 REPEAT PROTEIN"/>
    <property type="match status" value="1"/>
</dbReference>
<dbReference type="SUPFAM" id="SSF50978">
    <property type="entry name" value="WD40 repeat-like"/>
    <property type="match status" value="3"/>
</dbReference>
<feature type="domain" description="Novel STAND NTPase 1" evidence="5">
    <location>
        <begin position="519"/>
        <end position="861"/>
    </location>
</feature>
<sequence length="1982" mass="221223">MNQALQPQDTTAFNENSLQELSWAIESSNGEFSLILAHCNSASLQRRLMQRLLESVRVEIRSLLLDKSVKTLYTTIQAELGDEHPQALVVSGLESVKTIDSLLKGANQVREEFRKNFPFPVVLWVTDEVLQKLIRLAQDLQSWTTTVKFAIPTDDLIQYIQQTADEVFAKVLAVGAGRFLDNTVLNLGIGSPRRTELELARVELQNRGVVLHPEIEASLEFVLGRDAHSSMEQSRQHYERSLALLPTSHSPLPKFLEQRACLLYCMGLWWRTYAVLHHTESDRAREEAKDYFQECITVFEQAGREDLVANFINGLGAVLQRLQHWDELEAVAKRAITLHHTYPHQFRLARAYGFLAEVEIAKSAWIEAQNAAQQALLVLDNAASAAENSVSSETIADLEWEQASHRGWYLFALARTQLALGENKEAIACLETAKAQTKQQYDPELYIWILQELRNSYFEQGEYLKAFNLKLEQRASEQKYGFRAFIGAGRLQPKQQVKNPALALVEQEETVAQEIAATGREQDVKRLVERMGCADRKLTIIYGQSGVGKSSILQAGLIPALQHKAIGTRDVVPVLQQVYPDWIRELGDRLSEAIAPWQNSILEGVGSGTSAILNQLRTNADNELLTVLIFDQFEEFFFVYKDPKQRLTFYNFLRECLDVAHVRVILSLREDYLYYLLECNERLTNLEVINNNILDKDILYYLGNFSRSDTKALIQSFTQTTRLFLEPSLIDQLVEDLAGDFGEIRPIELQVVGTQLQTEKITKLEKYREKGPKEKLVERFLEEVVKDCGGENAQIANLVLYLLTDENNTRPLKTRADLELELEVKPDKLDLVLLILVKSGLVFKVPAIPTDRYQLVHDYLVPFVRQQQSEKLIAELEKEREQRKLTEAKLLKVTQRQLRDARRATLTLVSLLLLISGVATIATLIGINTYISNLTYASKSKTQLDQLVSALQAGKLLKQYSLGAVTDTQLLTVSQLNNAVNELKERNRLEGHSSSITFVTFSSDGKMIATASEDKTAKIWSINGKEIKTLKHTDSVTSVTFSSDDKWIATASKDKTAKIWSNNGKEIREITSLRHKDTVTSVAFNPDSKMLATGSKDKTVKLWSLNGREIKSLPHSARIISVSFSPDGKIIAAAGKDDKVKLWSSDGKEIGTINNYGTLSMSFKSDGKTLMFANKDGTVKYYSFDGKLIKTFRDKNYNTYNFAWMSISSDGKQVAGITTKIVPPTLSIVKTTSDGRQRFDIDQPGHRDDITYLSLSSDGKLLASASKDNTVKLWSIEREDFSDIGSRTEFSPDHQTIAASVGNNKVKLWRRDGTLFQTFPGDGSLLSFSPDSKSLITGSANDLVNIWDFESRKIKTLPGFSNRITSLGISPNGKIIAAASLDNTVHLWKSDGTPIKTFSGHNDTITSISFSPNNEIIATVGNDNVVKLWQSDGTPLKTLLGHTNQINEVIFSPDSEMIATIGDDNLVKLWKSDGTLIKTLFGHPDAITSVKFSPNSQIIASISQGDNGKNSEIRLWQSNGNSIGQPIYNYGIESITFSHDSNIVASINSDNTVKLWKLDGQLRATLRGHQDKINELSFSPDGKTIATASDDNTVKLWDLTGKEIITFGEHSDKVKSFSFSPDGKKIVSASNDKTVKIWNSSNGKEIKTFPPLQVERGQVLSVKFSTDGKIIASVGPADKQSSRYNYIVKLWSSNGKQEIQTLQGHSNGVNNFSFSDNGRTVAFVRKEDALKLWSINGNLLATLKGHSDWINSVSFSPDGKMIASASDDTTVKLWSSDGKEIKTLRDHSEKVNSVSFSPDGDTIASASADKTVKLWNHEGIFIKDIVGSDSITSITFSQDGHKIATLSSDSKIKLLRSWNGQELKTLEGYPSGYNSLSFSPDGNMLAFPSYDKRVTTYLLNPIWFKESADFISSYPLSNVNFSSDSKAIAVAGNNKVLIWDFLNLDNLLVQGCNQARDYLKNNPKVKDSDRTLCDDISTQSVK</sequence>
<dbReference type="PROSITE" id="PS50082">
    <property type="entry name" value="WD_REPEATS_2"/>
    <property type="match status" value="15"/>
</dbReference>
<dbReference type="InterPro" id="IPR049052">
    <property type="entry name" value="nSTAND1"/>
</dbReference>
<reference evidence="6" key="1">
    <citation type="submission" date="2020-09" db="EMBL/GenBank/DDBJ databases">
        <title>Iningainema tapete sp. nov. (Scytonemataceae, Cyanobacteria) from greenhouses in central Florida (USA) produces two types of nodularin with biosynthetic potential for microcystin-LR and anabaenopeptins.</title>
        <authorList>
            <person name="Berthold D.E."/>
            <person name="Lefler F.W."/>
            <person name="Huang I.-S."/>
            <person name="Abdulla H."/>
            <person name="Zimba P.V."/>
            <person name="Laughinghouse H.D. IV."/>
        </authorList>
    </citation>
    <scope>NUCLEOTIDE SEQUENCE</scope>
    <source>
        <strain evidence="6">BLCCT55</strain>
    </source>
</reference>
<dbReference type="Gene3D" id="2.130.10.10">
    <property type="entry name" value="YVTN repeat-like/Quinoprotein amine dehydrogenase"/>
    <property type="match status" value="5"/>
</dbReference>
<feature type="repeat" description="WD" evidence="3">
    <location>
        <begin position="1607"/>
        <end position="1648"/>
    </location>
</feature>
<feature type="repeat" description="WD" evidence="3">
    <location>
        <begin position="1743"/>
        <end position="1775"/>
    </location>
</feature>
<dbReference type="InterPro" id="IPR015943">
    <property type="entry name" value="WD40/YVTN_repeat-like_dom_sf"/>
</dbReference>
<comment type="caution">
    <text evidence="6">The sequence shown here is derived from an EMBL/GenBank/DDBJ whole genome shotgun (WGS) entry which is preliminary data.</text>
</comment>
<dbReference type="Gene3D" id="3.40.50.300">
    <property type="entry name" value="P-loop containing nucleotide triphosphate hydrolases"/>
    <property type="match status" value="1"/>
</dbReference>
<keyword evidence="1 3" id="KW-0853">WD repeat</keyword>
<feature type="coiled-coil region" evidence="4">
    <location>
        <begin position="864"/>
        <end position="896"/>
    </location>
</feature>
<feature type="repeat" description="WD" evidence="3">
    <location>
        <begin position="1784"/>
        <end position="1816"/>
    </location>
</feature>
<feature type="repeat" description="WD" evidence="3">
    <location>
        <begin position="1357"/>
        <end position="1389"/>
    </location>
</feature>
<feature type="repeat" description="WD" evidence="3">
    <location>
        <begin position="1398"/>
        <end position="1430"/>
    </location>
</feature>
<dbReference type="InterPro" id="IPR020472">
    <property type="entry name" value="WD40_PAC1"/>
</dbReference>
<dbReference type="InterPro" id="IPR019775">
    <property type="entry name" value="WD40_repeat_CS"/>
</dbReference>
<evidence type="ECO:0000259" key="5">
    <source>
        <dbReference type="Pfam" id="PF20703"/>
    </source>
</evidence>
<name>A0A8J7CDN3_9CYAN</name>
<dbReference type="PANTHER" id="PTHR19848:SF8">
    <property type="entry name" value="F-BOX AND WD REPEAT DOMAIN CONTAINING 7"/>
    <property type="match status" value="1"/>
</dbReference>
<dbReference type="Proteomes" id="UP000629098">
    <property type="component" value="Unassembled WGS sequence"/>
</dbReference>
<accession>A0A8J7CDN3</accession>